<reference evidence="1 2" key="1">
    <citation type="submission" date="2018-02" db="EMBL/GenBank/DDBJ databases">
        <title>Comparative genomes isolates from brazilian mangrove.</title>
        <authorList>
            <person name="Araujo J.E."/>
            <person name="Taketani R.G."/>
            <person name="Silva M.C.P."/>
            <person name="Loureco M.V."/>
            <person name="Andreote F.D."/>
        </authorList>
    </citation>
    <scope>NUCLEOTIDE SEQUENCE [LARGE SCALE GENOMIC DNA]</scope>
    <source>
        <strain evidence="1 2">Hex-1 MGV</strain>
    </source>
</reference>
<dbReference type="EMBL" id="PUHY01000010">
    <property type="protein sequence ID" value="PQO34295.1"/>
    <property type="molecule type" value="Genomic_DNA"/>
</dbReference>
<sequence length="83" mass="9392">MKCLQCESTRIVSGVRPVDHGHGGNMYNLSLEVYANPSAWLFKEAHSSPMLANVCVDCGYVMFYVSIPEARKLEQQKERGEKR</sequence>
<evidence type="ECO:0000313" key="1">
    <source>
        <dbReference type="EMBL" id="PQO34295.1"/>
    </source>
</evidence>
<proteinExistence type="predicted"/>
<gene>
    <name evidence="1" type="ORF">C5Y83_12230</name>
</gene>
<name>A0A2S8FQ21_9BACT</name>
<organism evidence="1 2">
    <name type="scientific">Blastopirellula marina</name>
    <dbReference type="NCBI Taxonomy" id="124"/>
    <lineage>
        <taxon>Bacteria</taxon>
        <taxon>Pseudomonadati</taxon>
        <taxon>Planctomycetota</taxon>
        <taxon>Planctomycetia</taxon>
        <taxon>Pirellulales</taxon>
        <taxon>Pirellulaceae</taxon>
        <taxon>Blastopirellula</taxon>
    </lineage>
</organism>
<dbReference type="OrthoDB" id="287248at2"/>
<evidence type="ECO:0000313" key="2">
    <source>
        <dbReference type="Proteomes" id="UP000238322"/>
    </source>
</evidence>
<protein>
    <submittedName>
        <fullName evidence="1">Uncharacterized protein</fullName>
    </submittedName>
</protein>
<comment type="caution">
    <text evidence="1">The sequence shown here is derived from an EMBL/GenBank/DDBJ whole genome shotgun (WGS) entry which is preliminary data.</text>
</comment>
<dbReference type="AlphaFoldDB" id="A0A2S8FQ21"/>
<dbReference type="Proteomes" id="UP000238322">
    <property type="component" value="Unassembled WGS sequence"/>
</dbReference>
<dbReference type="RefSeq" id="WP_105330025.1">
    <property type="nucleotide sequence ID" value="NZ_PUHY01000010.1"/>
</dbReference>
<accession>A0A2S8FQ21</accession>